<evidence type="ECO:0000313" key="1">
    <source>
        <dbReference type="EMBL" id="GAV75049.1"/>
    </source>
</evidence>
<sequence>SLQNEKQLSVDPISLRGSSMGEVSFNFILPPINTATKPSFSVSSPTSHPAYPATSITARLRKAREDFNAFLEALKEHETIIPAHLEVNF</sequence>
<reference evidence="2" key="1">
    <citation type="submission" date="2016-04" db="EMBL/GenBank/DDBJ databases">
        <title>Cephalotus genome sequencing.</title>
        <authorList>
            <person name="Fukushima K."/>
            <person name="Hasebe M."/>
            <person name="Fang X."/>
        </authorList>
    </citation>
    <scope>NUCLEOTIDE SEQUENCE [LARGE SCALE GENOMIC DNA]</scope>
    <source>
        <strain evidence="2">cv. St1</strain>
    </source>
</reference>
<evidence type="ECO:0000313" key="2">
    <source>
        <dbReference type="Proteomes" id="UP000187406"/>
    </source>
</evidence>
<dbReference type="OrthoDB" id="1880037at2759"/>
<protein>
    <submittedName>
        <fullName evidence="1">Uncharacterized protein</fullName>
    </submittedName>
</protein>
<keyword evidence="2" id="KW-1185">Reference proteome</keyword>
<dbReference type="EMBL" id="BDDD01001303">
    <property type="protein sequence ID" value="GAV75049.1"/>
    <property type="molecule type" value="Genomic_DNA"/>
</dbReference>
<dbReference type="Proteomes" id="UP000187406">
    <property type="component" value="Unassembled WGS sequence"/>
</dbReference>
<dbReference type="AlphaFoldDB" id="A0A1Q3C487"/>
<proteinExistence type="predicted"/>
<gene>
    <name evidence="1" type="ORF">CFOL_v3_18529</name>
</gene>
<accession>A0A1Q3C487</accession>
<name>A0A1Q3C487_CEPFO</name>
<feature type="non-terminal residue" evidence="1">
    <location>
        <position position="1"/>
    </location>
</feature>
<organism evidence="1 2">
    <name type="scientific">Cephalotus follicularis</name>
    <name type="common">Albany pitcher plant</name>
    <dbReference type="NCBI Taxonomy" id="3775"/>
    <lineage>
        <taxon>Eukaryota</taxon>
        <taxon>Viridiplantae</taxon>
        <taxon>Streptophyta</taxon>
        <taxon>Embryophyta</taxon>
        <taxon>Tracheophyta</taxon>
        <taxon>Spermatophyta</taxon>
        <taxon>Magnoliopsida</taxon>
        <taxon>eudicotyledons</taxon>
        <taxon>Gunneridae</taxon>
        <taxon>Pentapetalae</taxon>
        <taxon>rosids</taxon>
        <taxon>fabids</taxon>
        <taxon>Oxalidales</taxon>
        <taxon>Cephalotaceae</taxon>
        <taxon>Cephalotus</taxon>
    </lineage>
</organism>
<comment type="caution">
    <text evidence="1">The sequence shown here is derived from an EMBL/GenBank/DDBJ whole genome shotgun (WGS) entry which is preliminary data.</text>
</comment>
<dbReference type="InParanoid" id="A0A1Q3C487"/>